<organism evidence="2 3">
    <name type="scientific">Paenibacillus marchantiophytorum</name>
    <dbReference type="NCBI Taxonomy" id="1619310"/>
    <lineage>
        <taxon>Bacteria</taxon>
        <taxon>Bacillati</taxon>
        <taxon>Bacillota</taxon>
        <taxon>Bacilli</taxon>
        <taxon>Bacillales</taxon>
        <taxon>Paenibacillaceae</taxon>
        <taxon>Paenibacillus</taxon>
    </lineage>
</organism>
<feature type="transmembrane region" description="Helical" evidence="1">
    <location>
        <begin position="6"/>
        <end position="27"/>
    </location>
</feature>
<dbReference type="EMBL" id="BMHE01000061">
    <property type="protein sequence ID" value="GGA10586.1"/>
    <property type="molecule type" value="Genomic_DNA"/>
</dbReference>
<proteinExistence type="predicted"/>
<keyword evidence="1" id="KW-1133">Transmembrane helix</keyword>
<keyword evidence="1" id="KW-0812">Transmembrane</keyword>
<sequence length="51" mass="5819">MKIREVVSIVIGLGFIFVGFLIFSMFYGNPFSKYKFNNEIQAKRSLIGKGL</sequence>
<dbReference type="RefSeq" id="WP_189019714.1">
    <property type="nucleotide sequence ID" value="NZ_BMHE01000061.1"/>
</dbReference>
<keyword evidence="3" id="KW-1185">Reference proteome</keyword>
<protein>
    <recommendedName>
        <fullName evidence="4">DUF3951 domain-containing protein</fullName>
    </recommendedName>
</protein>
<accession>A0ABQ1FFV9</accession>
<evidence type="ECO:0000313" key="2">
    <source>
        <dbReference type="EMBL" id="GGA10586.1"/>
    </source>
</evidence>
<evidence type="ECO:0000313" key="3">
    <source>
        <dbReference type="Proteomes" id="UP000615455"/>
    </source>
</evidence>
<evidence type="ECO:0000256" key="1">
    <source>
        <dbReference type="SAM" id="Phobius"/>
    </source>
</evidence>
<gene>
    <name evidence="2" type="ORF">GCM10008018_64890</name>
</gene>
<keyword evidence="1" id="KW-0472">Membrane</keyword>
<evidence type="ECO:0008006" key="4">
    <source>
        <dbReference type="Google" id="ProtNLM"/>
    </source>
</evidence>
<reference evidence="3" key="1">
    <citation type="journal article" date="2019" name="Int. J. Syst. Evol. Microbiol.">
        <title>The Global Catalogue of Microorganisms (GCM) 10K type strain sequencing project: providing services to taxonomists for standard genome sequencing and annotation.</title>
        <authorList>
            <consortium name="The Broad Institute Genomics Platform"/>
            <consortium name="The Broad Institute Genome Sequencing Center for Infectious Disease"/>
            <person name="Wu L."/>
            <person name="Ma J."/>
        </authorList>
    </citation>
    <scope>NUCLEOTIDE SEQUENCE [LARGE SCALE GENOMIC DNA]</scope>
    <source>
        <strain evidence="3">CGMCC 1.15043</strain>
    </source>
</reference>
<comment type="caution">
    <text evidence="2">The sequence shown here is derived from an EMBL/GenBank/DDBJ whole genome shotgun (WGS) entry which is preliminary data.</text>
</comment>
<dbReference type="Proteomes" id="UP000615455">
    <property type="component" value="Unassembled WGS sequence"/>
</dbReference>
<name>A0ABQ1FFV9_9BACL</name>